<sequence length="136" mass="14448">MTADVTDRPIDAEALARLVARDHAGALVTFAGVVRDHDHGSSVDHLEYSAHPSAAALMRQIAEEVVADFGLDALAVTHRVGRLEVGDCALAAAVSSAHRAEAFAATAALVDRVKQRVPVWKRQVFADGTSQWVNSP</sequence>
<dbReference type="CDD" id="cd00756">
    <property type="entry name" value="MoaE"/>
    <property type="match status" value="1"/>
</dbReference>
<gene>
    <name evidence="1" type="ORF">Q6348_14355</name>
</gene>
<dbReference type="InterPro" id="IPR003448">
    <property type="entry name" value="Mopterin_biosynth_MoaE"/>
</dbReference>
<dbReference type="Proteomes" id="UP001232536">
    <property type="component" value="Unassembled WGS sequence"/>
</dbReference>
<accession>A0ABT9DBX1</accession>
<dbReference type="SUPFAM" id="SSF54690">
    <property type="entry name" value="Molybdopterin synthase subunit MoaE"/>
    <property type="match status" value="1"/>
</dbReference>
<dbReference type="InterPro" id="IPR036563">
    <property type="entry name" value="MoaE_sf"/>
</dbReference>
<reference evidence="1 2" key="1">
    <citation type="submission" date="2023-07" db="EMBL/GenBank/DDBJ databases">
        <title>Description of novel actinomycetes strains, isolated from tidal flat sediment.</title>
        <authorList>
            <person name="Lu C."/>
        </authorList>
    </citation>
    <scope>NUCLEOTIDE SEQUENCE [LARGE SCALE GENOMIC DNA]</scope>
    <source>
        <strain evidence="1 2">SYSU T00b441</strain>
    </source>
</reference>
<dbReference type="Gene3D" id="3.90.1170.40">
    <property type="entry name" value="Molybdopterin biosynthesis MoaE subunit"/>
    <property type="match status" value="1"/>
</dbReference>
<evidence type="ECO:0000313" key="1">
    <source>
        <dbReference type="EMBL" id="MDO8108377.1"/>
    </source>
</evidence>
<comment type="caution">
    <text evidence="1">The sequence shown here is derived from an EMBL/GenBank/DDBJ whole genome shotgun (WGS) entry which is preliminary data.</text>
</comment>
<dbReference type="PANTHER" id="PTHR23404">
    <property type="entry name" value="MOLYBDOPTERIN SYNTHASE RELATED"/>
    <property type="match status" value="1"/>
</dbReference>
<organism evidence="1 2">
    <name type="scientific">Actinotalea lenta</name>
    <dbReference type="NCBI Taxonomy" id="3064654"/>
    <lineage>
        <taxon>Bacteria</taxon>
        <taxon>Bacillati</taxon>
        <taxon>Actinomycetota</taxon>
        <taxon>Actinomycetes</taxon>
        <taxon>Micrococcales</taxon>
        <taxon>Cellulomonadaceae</taxon>
        <taxon>Actinotalea</taxon>
    </lineage>
</organism>
<protein>
    <submittedName>
        <fullName evidence="1">Molybdenum cofactor biosynthesis protein MoaE</fullName>
    </submittedName>
</protein>
<dbReference type="EMBL" id="JAUQYP010000002">
    <property type="protein sequence ID" value="MDO8108377.1"/>
    <property type="molecule type" value="Genomic_DNA"/>
</dbReference>
<dbReference type="Pfam" id="PF02391">
    <property type="entry name" value="MoaE"/>
    <property type="match status" value="1"/>
</dbReference>
<dbReference type="RefSeq" id="WP_304602080.1">
    <property type="nucleotide sequence ID" value="NZ_JAUQYP010000002.1"/>
</dbReference>
<name>A0ABT9DBX1_9CELL</name>
<proteinExistence type="predicted"/>
<evidence type="ECO:0000313" key="2">
    <source>
        <dbReference type="Proteomes" id="UP001232536"/>
    </source>
</evidence>
<keyword evidence="2" id="KW-1185">Reference proteome</keyword>